<feature type="transmembrane region" description="Helical" evidence="1">
    <location>
        <begin position="35"/>
        <end position="59"/>
    </location>
</feature>
<keyword evidence="1" id="KW-1133">Transmembrane helix</keyword>
<accession>A0AAW0GCY2</accession>
<comment type="caution">
    <text evidence="3">The sequence shown here is derived from an EMBL/GenBank/DDBJ whole genome shotgun (WGS) entry which is preliminary data.</text>
</comment>
<dbReference type="AlphaFoldDB" id="A0AAW0GCY2"/>
<dbReference type="EMBL" id="JASBNA010000009">
    <property type="protein sequence ID" value="KAK7689015.1"/>
    <property type="molecule type" value="Genomic_DNA"/>
</dbReference>
<evidence type="ECO:0000313" key="4">
    <source>
        <dbReference type="Proteomes" id="UP001385951"/>
    </source>
</evidence>
<feature type="transmembrane region" description="Helical" evidence="1">
    <location>
        <begin position="6"/>
        <end position="23"/>
    </location>
</feature>
<reference evidence="3 4" key="1">
    <citation type="submission" date="2022-09" db="EMBL/GenBank/DDBJ databases">
        <authorList>
            <person name="Palmer J.M."/>
        </authorList>
    </citation>
    <scope>NUCLEOTIDE SEQUENCE [LARGE SCALE GENOMIC DNA]</scope>
    <source>
        <strain evidence="3 4">DSM 7382</strain>
    </source>
</reference>
<keyword evidence="4" id="KW-1185">Reference proteome</keyword>
<name>A0AAW0GCY2_9APHY</name>
<feature type="domain" description="DUF6534" evidence="2">
    <location>
        <begin position="6"/>
        <end position="89"/>
    </location>
</feature>
<dbReference type="InterPro" id="IPR045339">
    <property type="entry name" value="DUF6534"/>
</dbReference>
<dbReference type="Pfam" id="PF20152">
    <property type="entry name" value="DUF6534"/>
    <property type="match status" value="1"/>
</dbReference>
<evidence type="ECO:0000259" key="2">
    <source>
        <dbReference type="Pfam" id="PF20152"/>
    </source>
</evidence>
<keyword evidence="1" id="KW-0472">Membrane</keyword>
<protein>
    <recommendedName>
        <fullName evidence="2">DUF6534 domain-containing protein</fullName>
    </recommendedName>
</protein>
<feature type="transmembrane region" description="Helical" evidence="1">
    <location>
        <begin position="65"/>
        <end position="86"/>
    </location>
</feature>
<evidence type="ECO:0000256" key="1">
    <source>
        <dbReference type="SAM" id="Phobius"/>
    </source>
</evidence>
<keyword evidence="1" id="KW-0812">Transmembrane</keyword>
<proteinExistence type="predicted"/>
<dbReference type="Proteomes" id="UP001385951">
    <property type="component" value="Unassembled WGS sequence"/>
</dbReference>
<organism evidence="3 4">
    <name type="scientific">Cerrena zonata</name>
    <dbReference type="NCBI Taxonomy" id="2478898"/>
    <lineage>
        <taxon>Eukaryota</taxon>
        <taxon>Fungi</taxon>
        <taxon>Dikarya</taxon>
        <taxon>Basidiomycota</taxon>
        <taxon>Agaricomycotina</taxon>
        <taxon>Agaricomycetes</taxon>
        <taxon>Polyporales</taxon>
        <taxon>Cerrenaceae</taxon>
        <taxon>Cerrena</taxon>
    </lineage>
</organism>
<evidence type="ECO:0000313" key="3">
    <source>
        <dbReference type="EMBL" id="KAK7689015.1"/>
    </source>
</evidence>
<gene>
    <name evidence="3" type="ORF">QCA50_007706</name>
</gene>
<sequence>MITAPIADAIAALSVAISLYRSLPKIQRMRHIITWLLVMTINTGLILVAVGICTLVMFLKRTQSITWGGVLVLSGKLYANSLLAMLNGRLALRSRLDCSVVHPNDLMLPSVSRAQYANPNPVHVHISRDVSHTDVINIQVEPSQVNLNTPEGSVA</sequence>